<keyword evidence="2" id="KW-1185">Reference proteome</keyword>
<sequence length="36" mass="4089">MVAAPEFLFTGREVYTGGWDQGRVPEMGRDNGEWTE</sequence>
<dbReference type="AlphaFoldDB" id="A0A392VZ80"/>
<name>A0A392VZ80_9FABA</name>
<dbReference type="Proteomes" id="UP000265520">
    <property type="component" value="Unassembled WGS sequence"/>
</dbReference>
<comment type="caution">
    <text evidence="1">The sequence shown here is derived from an EMBL/GenBank/DDBJ whole genome shotgun (WGS) entry which is preliminary data.</text>
</comment>
<evidence type="ECO:0000313" key="2">
    <source>
        <dbReference type="Proteomes" id="UP000265520"/>
    </source>
</evidence>
<protein>
    <submittedName>
        <fullName evidence="1">Uncharacterized protein</fullName>
    </submittedName>
</protein>
<organism evidence="1 2">
    <name type="scientific">Trifolium medium</name>
    <dbReference type="NCBI Taxonomy" id="97028"/>
    <lineage>
        <taxon>Eukaryota</taxon>
        <taxon>Viridiplantae</taxon>
        <taxon>Streptophyta</taxon>
        <taxon>Embryophyta</taxon>
        <taxon>Tracheophyta</taxon>
        <taxon>Spermatophyta</taxon>
        <taxon>Magnoliopsida</taxon>
        <taxon>eudicotyledons</taxon>
        <taxon>Gunneridae</taxon>
        <taxon>Pentapetalae</taxon>
        <taxon>rosids</taxon>
        <taxon>fabids</taxon>
        <taxon>Fabales</taxon>
        <taxon>Fabaceae</taxon>
        <taxon>Papilionoideae</taxon>
        <taxon>50 kb inversion clade</taxon>
        <taxon>NPAAA clade</taxon>
        <taxon>Hologalegina</taxon>
        <taxon>IRL clade</taxon>
        <taxon>Trifolieae</taxon>
        <taxon>Trifolium</taxon>
    </lineage>
</organism>
<reference evidence="1 2" key="1">
    <citation type="journal article" date="2018" name="Front. Plant Sci.">
        <title>Red Clover (Trifolium pratense) and Zigzag Clover (T. medium) - A Picture of Genomic Similarities and Differences.</title>
        <authorList>
            <person name="Dluhosova J."/>
            <person name="Istvanek J."/>
            <person name="Nedelnik J."/>
            <person name="Repkova J."/>
        </authorList>
    </citation>
    <scope>NUCLEOTIDE SEQUENCE [LARGE SCALE GENOMIC DNA]</scope>
    <source>
        <strain evidence="2">cv. 10/8</strain>
        <tissue evidence="1">Leaf</tissue>
    </source>
</reference>
<dbReference type="EMBL" id="LXQA011309731">
    <property type="protein sequence ID" value="MCI92763.1"/>
    <property type="molecule type" value="Genomic_DNA"/>
</dbReference>
<proteinExistence type="predicted"/>
<accession>A0A392VZ80</accession>
<evidence type="ECO:0000313" key="1">
    <source>
        <dbReference type="EMBL" id="MCI92763.1"/>
    </source>
</evidence>
<feature type="non-terminal residue" evidence="1">
    <location>
        <position position="36"/>
    </location>
</feature>